<dbReference type="InterPro" id="IPR053547">
    <property type="entry name" value="Multiheme_cyt_c_menaq_reduct"/>
</dbReference>
<evidence type="ECO:0000256" key="3">
    <source>
        <dbReference type="ARBA" id="ARBA00022723"/>
    </source>
</evidence>
<keyword evidence="1" id="KW-0813">Transport</keyword>
<keyword evidence="3" id="KW-0479">Metal-binding</keyword>
<evidence type="ECO:0000313" key="7">
    <source>
        <dbReference type="EMBL" id="RJP19703.1"/>
    </source>
</evidence>
<proteinExistence type="predicted"/>
<keyword evidence="4" id="KW-0249">Electron transport</keyword>
<protein>
    <submittedName>
        <fullName evidence="7">Cytochrome C</fullName>
    </submittedName>
</protein>
<dbReference type="GO" id="GO:0046872">
    <property type="term" value="F:metal ion binding"/>
    <property type="evidence" value="ECO:0007669"/>
    <property type="project" value="UniProtKB-KW"/>
</dbReference>
<keyword evidence="5" id="KW-0408">Iron</keyword>
<dbReference type="EMBL" id="QZKU01000086">
    <property type="protein sequence ID" value="RJP19703.1"/>
    <property type="molecule type" value="Genomic_DNA"/>
</dbReference>
<dbReference type="InterPro" id="IPR020942">
    <property type="entry name" value="Cyt_c_III_dom"/>
</dbReference>
<evidence type="ECO:0000256" key="4">
    <source>
        <dbReference type="ARBA" id="ARBA00022982"/>
    </source>
</evidence>
<dbReference type="AlphaFoldDB" id="A0A3A4NFE4"/>
<evidence type="ECO:0000313" key="8">
    <source>
        <dbReference type="Proteomes" id="UP000265882"/>
    </source>
</evidence>
<accession>A0A3A4NFE4</accession>
<reference evidence="7 8" key="1">
    <citation type="journal article" date="2017" name="ISME J.">
        <title>Energy and carbon metabolisms in a deep terrestrial subsurface fluid microbial community.</title>
        <authorList>
            <person name="Momper L."/>
            <person name="Jungbluth S.P."/>
            <person name="Lee M.D."/>
            <person name="Amend J.P."/>
        </authorList>
    </citation>
    <scope>NUCLEOTIDE SEQUENCE [LARGE SCALE GENOMIC DNA]</scope>
    <source>
        <strain evidence="7">SURF_5</strain>
    </source>
</reference>
<feature type="domain" description="Class III cytochrome C" evidence="6">
    <location>
        <begin position="39"/>
        <end position="97"/>
    </location>
</feature>
<dbReference type="PANTHER" id="PTHR39425">
    <property type="entry name" value="LIPOPROTEIN CYTOCHROME C"/>
    <property type="match status" value="1"/>
</dbReference>
<evidence type="ECO:0000256" key="5">
    <source>
        <dbReference type="ARBA" id="ARBA00023004"/>
    </source>
</evidence>
<dbReference type="GO" id="GO:0020037">
    <property type="term" value="F:heme binding"/>
    <property type="evidence" value="ECO:0007669"/>
    <property type="project" value="InterPro"/>
</dbReference>
<dbReference type="SUPFAM" id="SSF48695">
    <property type="entry name" value="Multiheme cytochromes"/>
    <property type="match status" value="1"/>
</dbReference>
<dbReference type="PANTHER" id="PTHR39425:SF1">
    <property type="entry name" value="CYTOCHROME C7-LIKE DOMAIN-CONTAINING PROTEIN"/>
    <property type="match status" value="1"/>
</dbReference>
<name>A0A3A4NFE4_ABYX5</name>
<evidence type="ECO:0000259" key="6">
    <source>
        <dbReference type="Pfam" id="PF02085"/>
    </source>
</evidence>
<dbReference type="GO" id="GO:0009055">
    <property type="term" value="F:electron transfer activity"/>
    <property type="evidence" value="ECO:0007669"/>
    <property type="project" value="InterPro"/>
</dbReference>
<keyword evidence="2" id="KW-0349">Heme</keyword>
<comment type="caution">
    <text evidence="7">The sequence shown here is derived from an EMBL/GenBank/DDBJ whole genome shotgun (WGS) entry which is preliminary data.</text>
</comment>
<dbReference type="CDD" id="cd08168">
    <property type="entry name" value="Cytochrom_C3"/>
    <property type="match status" value="1"/>
</dbReference>
<dbReference type="Pfam" id="PF02085">
    <property type="entry name" value="Cytochrom_CIII"/>
    <property type="match status" value="1"/>
</dbReference>
<dbReference type="Gene3D" id="3.90.10.10">
    <property type="entry name" value="Cytochrome C3"/>
    <property type="match status" value="2"/>
</dbReference>
<gene>
    <name evidence="7" type="ORF">C4520_12555</name>
</gene>
<dbReference type="InterPro" id="IPR036280">
    <property type="entry name" value="Multihaem_cyt_sf"/>
</dbReference>
<evidence type="ECO:0000256" key="2">
    <source>
        <dbReference type="ARBA" id="ARBA00022617"/>
    </source>
</evidence>
<dbReference type="NCBIfam" id="NF041781">
    <property type="entry name" value="mnquin_red_QrcA"/>
    <property type="match status" value="1"/>
</dbReference>
<dbReference type="Proteomes" id="UP000265882">
    <property type="component" value="Unassembled WGS sequence"/>
</dbReference>
<sequence length="210" mass="23779">MRNFKRRKDSTIILLIFLSGFVLFHFAGKFAAPLLVYDRQKQPVGFNHAKHGDDVGVSCDTCHFFYDDGSWSGIPKMEVCANCHSEVLGESEEEKKLVMDFIQQNREVEWGLYFRQPQCVSFSHSSHVRGAKLSCETCHGPQGLSRSAVEYLTNRITKYSYVVYDTDVSLTLNTVIGKKEKNIWGTMGMDECAACHRARGTSTACFICHK</sequence>
<organism evidence="7 8">
    <name type="scientific">Abyssobacteria bacterium (strain SURF_5)</name>
    <dbReference type="NCBI Taxonomy" id="2093360"/>
    <lineage>
        <taxon>Bacteria</taxon>
        <taxon>Pseudomonadati</taxon>
        <taxon>Candidatus Hydrogenedentota</taxon>
        <taxon>Candidatus Abyssobacteria</taxon>
    </lineage>
</organism>
<evidence type="ECO:0000256" key="1">
    <source>
        <dbReference type="ARBA" id="ARBA00022448"/>
    </source>
</evidence>